<organism evidence="2 3">
    <name type="scientific">Pristionchus entomophagus</name>
    <dbReference type="NCBI Taxonomy" id="358040"/>
    <lineage>
        <taxon>Eukaryota</taxon>
        <taxon>Metazoa</taxon>
        <taxon>Ecdysozoa</taxon>
        <taxon>Nematoda</taxon>
        <taxon>Chromadorea</taxon>
        <taxon>Rhabditida</taxon>
        <taxon>Rhabditina</taxon>
        <taxon>Diplogasteromorpha</taxon>
        <taxon>Diplogasteroidea</taxon>
        <taxon>Neodiplogasteridae</taxon>
        <taxon>Pristionchus</taxon>
    </lineage>
</organism>
<evidence type="ECO:0000256" key="1">
    <source>
        <dbReference type="SAM" id="SignalP"/>
    </source>
</evidence>
<keyword evidence="3" id="KW-1185">Reference proteome</keyword>
<sequence>FILLLVALPLASATLSDCEQDFLKKCRKCDLPSAPDAKEGCPIIGYDCEPTEEDLVNFNVSNGKFGRDCDSLVCVDKNAEVVVEGVPYKMLACADHNWLFGKHFSLKTGTAGCYKKCTNCYTFIPPDKIPEDRAQRPKTIEPVEPTIGTPCTSAVCPEGYEMYGIHDGEEKDIDGIPTCTGDRTWNTAGDPATKYTTVYCKPTPEG</sequence>
<reference evidence="2" key="1">
    <citation type="submission" date="2023-10" db="EMBL/GenBank/DDBJ databases">
        <title>Genome assembly of Pristionchus species.</title>
        <authorList>
            <person name="Yoshida K."/>
            <person name="Sommer R.J."/>
        </authorList>
    </citation>
    <scope>NUCLEOTIDE SEQUENCE</scope>
    <source>
        <strain evidence="2">RS0144</strain>
    </source>
</reference>
<feature type="non-terminal residue" evidence="2">
    <location>
        <position position="1"/>
    </location>
</feature>
<feature type="signal peptide" evidence="1">
    <location>
        <begin position="1"/>
        <end position="18"/>
    </location>
</feature>
<accession>A0AAV5UL12</accession>
<dbReference type="EMBL" id="BTSX01000006">
    <property type="protein sequence ID" value="GMT07741.1"/>
    <property type="molecule type" value="Genomic_DNA"/>
</dbReference>
<comment type="caution">
    <text evidence="2">The sequence shown here is derived from an EMBL/GenBank/DDBJ whole genome shotgun (WGS) entry which is preliminary data.</text>
</comment>
<proteinExistence type="predicted"/>
<gene>
    <name evidence="2" type="ORF">PENTCL1PPCAC_29915</name>
</gene>
<feature type="chain" id="PRO_5043966542" evidence="1">
    <location>
        <begin position="19"/>
        <end position="206"/>
    </location>
</feature>
<dbReference type="AlphaFoldDB" id="A0AAV5UL12"/>
<keyword evidence="1" id="KW-0732">Signal</keyword>
<evidence type="ECO:0000313" key="3">
    <source>
        <dbReference type="Proteomes" id="UP001432027"/>
    </source>
</evidence>
<evidence type="ECO:0000313" key="2">
    <source>
        <dbReference type="EMBL" id="GMT07741.1"/>
    </source>
</evidence>
<protein>
    <submittedName>
        <fullName evidence="2">Uncharacterized protein</fullName>
    </submittedName>
</protein>
<dbReference type="Proteomes" id="UP001432027">
    <property type="component" value="Unassembled WGS sequence"/>
</dbReference>
<name>A0AAV5UL12_9BILA</name>